<dbReference type="GeneID" id="4558011"/>
<dbReference type="VEuPathDB" id="FungiDB:CIMG_10023"/>
<dbReference type="InParanoid" id="J3K0N3"/>
<gene>
    <name evidence="1" type="ORF">CIMG_10023</name>
</gene>
<organism evidence="1 2">
    <name type="scientific">Coccidioides immitis (strain RS)</name>
    <name type="common">Valley fever fungus</name>
    <dbReference type="NCBI Taxonomy" id="246410"/>
    <lineage>
        <taxon>Eukaryota</taxon>
        <taxon>Fungi</taxon>
        <taxon>Dikarya</taxon>
        <taxon>Ascomycota</taxon>
        <taxon>Pezizomycotina</taxon>
        <taxon>Eurotiomycetes</taxon>
        <taxon>Eurotiomycetidae</taxon>
        <taxon>Onygenales</taxon>
        <taxon>Onygenaceae</taxon>
        <taxon>Coccidioides</taxon>
    </lineage>
</organism>
<dbReference type="EMBL" id="GG704915">
    <property type="protein sequence ID" value="EAS27418.3"/>
    <property type="molecule type" value="Genomic_DNA"/>
</dbReference>
<reference evidence="2" key="2">
    <citation type="journal article" date="2010" name="Genome Res.">
        <title>Population genomic sequencing of Coccidioides fungi reveals recent hybridization and transposon control.</title>
        <authorList>
            <person name="Neafsey D.E."/>
            <person name="Barker B.M."/>
            <person name="Sharpton T.J."/>
            <person name="Stajich J.E."/>
            <person name="Park D.J."/>
            <person name="Whiston E."/>
            <person name="Hung C.-Y."/>
            <person name="McMahan C."/>
            <person name="White J."/>
            <person name="Sykes S."/>
            <person name="Heiman D."/>
            <person name="Young S."/>
            <person name="Zeng Q."/>
            <person name="Abouelleil A."/>
            <person name="Aftuck L."/>
            <person name="Bessette D."/>
            <person name="Brown A."/>
            <person name="FitzGerald M."/>
            <person name="Lui A."/>
            <person name="Macdonald J.P."/>
            <person name="Priest M."/>
            <person name="Orbach M.J."/>
            <person name="Galgiani J.N."/>
            <person name="Kirkland T.N."/>
            <person name="Cole G.T."/>
            <person name="Birren B.W."/>
            <person name="Henn M.R."/>
            <person name="Taylor J.W."/>
            <person name="Rounsley S.D."/>
        </authorList>
    </citation>
    <scope>GENOME REANNOTATION</scope>
    <source>
        <strain evidence="2">RS</strain>
    </source>
</reference>
<dbReference type="AlphaFoldDB" id="J3K0N3"/>
<sequence length="88" mass="9777">MDIDPQIRPAVTPVRYRRKICQYSLLPLRSEGTAASPIALNDLSISAVKESWYRAVKGRDSLQGVDGPNCKFLSLTVKACKEAIEQEI</sequence>
<accession>J3K0N3</accession>
<keyword evidence="2" id="KW-1185">Reference proteome</keyword>
<dbReference type="RefSeq" id="XP_001239001.2">
    <property type="nucleotide sequence ID" value="XM_001239000.2"/>
</dbReference>
<name>J3K0N3_COCIM</name>
<protein>
    <submittedName>
        <fullName evidence="1">Uncharacterized protein</fullName>
    </submittedName>
</protein>
<reference evidence="2" key="1">
    <citation type="journal article" date="2009" name="Genome Res.">
        <title>Comparative genomic analyses of the human fungal pathogens Coccidioides and their relatives.</title>
        <authorList>
            <person name="Sharpton T.J."/>
            <person name="Stajich J.E."/>
            <person name="Rounsley S.D."/>
            <person name="Gardner M.J."/>
            <person name="Wortman J.R."/>
            <person name="Jordar V.S."/>
            <person name="Maiti R."/>
            <person name="Kodira C.D."/>
            <person name="Neafsey D.E."/>
            <person name="Zeng Q."/>
            <person name="Hung C.-Y."/>
            <person name="McMahan C."/>
            <person name="Muszewska A."/>
            <person name="Grynberg M."/>
            <person name="Mandel M.A."/>
            <person name="Kellner E.M."/>
            <person name="Barker B.M."/>
            <person name="Galgiani J.N."/>
            <person name="Orbach M.J."/>
            <person name="Kirkland T.N."/>
            <person name="Cole G.T."/>
            <person name="Henn M.R."/>
            <person name="Birren B.W."/>
            <person name="Taylor J.W."/>
        </authorList>
    </citation>
    <scope>NUCLEOTIDE SEQUENCE [LARGE SCALE GENOMIC DNA]</scope>
    <source>
        <strain evidence="2">RS</strain>
    </source>
</reference>
<proteinExistence type="predicted"/>
<dbReference type="KEGG" id="cim:CIMG_10023"/>
<dbReference type="Proteomes" id="UP000001261">
    <property type="component" value="Unassembled WGS sequence"/>
</dbReference>
<evidence type="ECO:0000313" key="1">
    <source>
        <dbReference type="EMBL" id="EAS27418.3"/>
    </source>
</evidence>
<evidence type="ECO:0000313" key="2">
    <source>
        <dbReference type="Proteomes" id="UP000001261"/>
    </source>
</evidence>